<feature type="region of interest" description="Disordered" evidence="1">
    <location>
        <begin position="283"/>
        <end position="348"/>
    </location>
</feature>
<evidence type="ECO:0000313" key="2">
    <source>
        <dbReference type="EMBL" id="GBE85371.1"/>
    </source>
</evidence>
<gene>
    <name evidence="2" type="ORF">SCP_0705580</name>
</gene>
<name>A0A401GSZ7_9APHY</name>
<evidence type="ECO:0000256" key="1">
    <source>
        <dbReference type="SAM" id="MobiDB-lite"/>
    </source>
</evidence>
<reference evidence="2 3" key="1">
    <citation type="journal article" date="2018" name="Sci. Rep.">
        <title>Genome sequence of the cauliflower mushroom Sparassis crispa (Hanabiratake) and its association with beneficial usage.</title>
        <authorList>
            <person name="Kiyama R."/>
            <person name="Furutani Y."/>
            <person name="Kawaguchi K."/>
            <person name="Nakanishi T."/>
        </authorList>
    </citation>
    <scope>NUCLEOTIDE SEQUENCE [LARGE SCALE GENOMIC DNA]</scope>
</reference>
<dbReference type="GeneID" id="38782288"/>
<organism evidence="2 3">
    <name type="scientific">Sparassis crispa</name>
    <dbReference type="NCBI Taxonomy" id="139825"/>
    <lineage>
        <taxon>Eukaryota</taxon>
        <taxon>Fungi</taxon>
        <taxon>Dikarya</taxon>
        <taxon>Basidiomycota</taxon>
        <taxon>Agaricomycotina</taxon>
        <taxon>Agaricomycetes</taxon>
        <taxon>Polyporales</taxon>
        <taxon>Sparassidaceae</taxon>
        <taxon>Sparassis</taxon>
    </lineage>
</organism>
<dbReference type="InParanoid" id="A0A401GSZ7"/>
<keyword evidence="3" id="KW-1185">Reference proteome</keyword>
<dbReference type="STRING" id="139825.A0A401GSZ7"/>
<accession>A0A401GSZ7</accession>
<proteinExistence type="predicted"/>
<evidence type="ECO:0000313" key="3">
    <source>
        <dbReference type="Proteomes" id="UP000287166"/>
    </source>
</evidence>
<dbReference type="EMBL" id="BFAD01000007">
    <property type="protein sequence ID" value="GBE85371.1"/>
    <property type="molecule type" value="Genomic_DNA"/>
</dbReference>
<feature type="compositionally biased region" description="Acidic residues" evidence="1">
    <location>
        <begin position="295"/>
        <end position="307"/>
    </location>
</feature>
<feature type="compositionally biased region" description="Polar residues" evidence="1">
    <location>
        <begin position="316"/>
        <end position="331"/>
    </location>
</feature>
<dbReference type="AlphaFoldDB" id="A0A401GSZ7"/>
<dbReference type="RefSeq" id="XP_027616284.1">
    <property type="nucleotide sequence ID" value="XM_027760483.1"/>
</dbReference>
<protein>
    <submittedName>
        <fullName evidence="2">Uncharacterized protein</fullName>
    </submittedName>
</protein>
<sequence>MVTGVSVKDKWPVADQGIMLERKNEQAGETYLNPSFDFGVQHADNRKLLLRVRDIVYGELMDEKTRPEFMNDSTMLITADTVYELAKTLWSGFKEAYRGQIRADKKVLQERNAQNTRRMQCRRLKSSKLLLGIPTYIKEHGVDPRELITPEMMSDDASGPEIVGEETKDDWRKRMAEEAGMGELPDSVLQKLRFFEIIRPNWRSEEYSDILHKLWDYFWATLQPKDRQEFNQRVYSETRSSDHPPAIAPFNFGINREWYEKHKDTYPNSVLLHDWYTFGDPAGFGQHADSTQGGADDDPAVGGDEDEPNAHGAHGSTCSTHRSRSQSPSFHSGTPSGSDSESSDDNSN</sequence>
<comment type="caution">
    <text evidence="2">The sequence shown here is derived from an EMBL/GenBank/DDBJ whole genome shotgun (WGS) entry which is preliminary data.</text>
</comment>
<dbReference type="Proteomes" id="UP000287166">
    <property type="component" value="Unassembled WGS sequence"/>
</dbReference>
<dbReference type="OrthoDB" id="2755095at2759"/>